<feature type="transmembrane region" description="Helical" evidence="6">
    <location>
        <begin position="334"/>
        <end position="354"/>
    </location>
</feature>
<feature type="transmembrane region" description="Helical" evidence="6">
    <location>
        <begin position="123"/>
        <end position="140"/>
    </location>
</feature>
<keyword evidence="2" id="KW-1003">Cell membrane</keyword>
<proteinExistence type="predicted"/>
<feature type="transmembrane region" description="Helical" evidence="6">
    <location>
        <begin position="302"/>
        <end position="322"/>
    </location>
</feature>
<feature type="transmembrane region" description="Helical" evidence="6">
    <location>
        <begin position="392"/>
        <end position="413"/>
    </location>
</feature>
<dbReference type="PANTHER" id="PTHR30250:SF11">
    <property type="entry name" value="O-ANTIGEN TRANSPORTER-RELATED"/>
    <property type="match status" value="1"/>
</dbReference>
<evidence type="ECO:0000313" key="8">
    <source>
        <dbReference type="Proteomes" id="UP001165422"/>
    </source>
</evidence>
<protein>
    <submittedName>
        <fullName evidence="7">Oligosaccharide flippase family protein</fullName>
    </submittedName>
</protein>
<accession>A0ABS8N7W4</accession>
<dbReference type="EMBL" id="JAJJPB010000020">
    <property type="protein sequence ID" value="MCC9295898.1"/>
    <property type="molecule type" value="Genomic_DNA"/>
</dbReference>
<reference evidence="7" key="1">
    <citation type="submission" date="2021-11" db="EMBL/GenBank/DDBJ databases">
        <authorList>
            <person name="Qingchun L."/>
            <person name="Dong Z."/>
            <person name="Zongwei Q."/>
            <person name="Jia Z."/>
            <person name="Duotao L."/>
        </authorList>
    </citation>
    <scope>NUCLEOTIDE SEQUENCE</scope>
    <source>
        <strain evidence="7">WLY-B-L2</strain>
    </source>
</reference>
<evidence type="ECO:0000313" key="7">
    <source>
        <dbReference type="EMBL" id="MCC9295898.1"/>
    </source>
</evidence>
<evidence type="ECO:0000256" key="3">
    <source>
        <dbReference type="ARBA" id="ARBA00022692"/>
    </source>
</evidence>
<name>A0ABS8N7W4_9CLOT</name>
<evidence type="ECO:0000256" key="4">
    <source>
        <dbReference type="ARBA" id="ARBA00022989"/>
    </source>
</evidence>
<dbReference type="RefSeq" id="WP_150356183.1">
    <property type="nucleotide sequence ID" value="NZ_JAJJPB010000020.1"/>
</dbReference>
<dbReference type="InterPro" id="IPR050833">
    <property type="entry name" value="Poly_Biosynth_Transport"/>
</dbReference>
<keyword evidence="4 6" id="KW-1133">Transmembrane helix</keyword>
<feature type="transmembrane region" description="Helical" evidence="6">
    <location>
        <begin position="152"/>
        <end position="174"/>
    </location>
</feature>
<keyword evidence="8" id="KW-1185">Reference proteome</keyword>
<evidence type="ECO:0000256" key="2">
    <source>
        <dbReference type="ARBA" id="ARBA00022475"/>
    </source>
</evidence>
<feature type="transmembrane region" description="Helical" evidence="6">
    <location>
        <begin position="219"/>
        <end position="239"/>
    </location>
</feature>
<gene>
    <name evidence="7" type="ORF">LN736_13605</name>
</gene>
<comment type="caution">
    <text evidence="7">The sequence shown here is derived from an EMBL/GenBank/DDBJ whole genome shotgun (WGS) entry which is preliminary data.</text>
</comment>
<dbReference type="Proteomes" id="UP001165422">
    <property type="component" value="Unassembled WGS sequence"/>
</dbReference>
<comment type="subcellular location">
    <subcellularLocation>
        <location evidence="1">Cell membrane</location>
        <topology evidence="1">Multi-pass membrane protein</topology>
    </subcellularLocation>
</comment>
<dbReference type="InterPro" id="IPR002797">
    <property type="entry name" value="Polysacc_synth"/>
</dbReference>
<dbReference type="PANTHER" id="PTHR30250">
    <property type="entry name" value="PST FAMILY PREDICTED COLANIC ACID TRANSPORTER"/>
    <property type="match status" value="1"/>
</dbReference>
<evidence type="ECO:0000256" key="1">
    <source>
        <dbReference type="ARBA" id="ARBA00004651"/>
    </source>
</evidence>
<feature type="transmembrane region" description="Helical" evidence="6">
    <location>
        <begin position="86"/>
        <end position="111"/>
    </location>
</feature>
<feature type="transmembrane region" description="Helical" evidence="6">
    <location>
        <begin position="53"/>
        <end position="74"/>
    </location>
</feature>
<keyword evidence="5 6" id="KW-0472">Membrane</keyword>
<sequence length="419" mass="47992">MKDASTIKLVLKKGLVQIFSANFVNKVIQFGIMFFMTRILGKKLYGDFTYAQNILNIFLTLEGLGMVSSSLQYCSMEKREDRRLSYFKYAVKIGSAFNLLIAISIIVYTVFFKLPVEGSTQMLFYLSAIPLMTIFFNEIQTLLRAELRNNEFSLLTITNTLLYFFGNVCFGYYFSVNGIIAGRYMAYIISIIIGIYLIRNQVKKIAKIAYPAKEEKRDFLKYSVVSCLTNAMSQLLYLMDTFFVGAITKSSEIIASYNVAMLIPFNLMFIPMSILTFAYPYFARHWDDRKWIKDKYYILVKYLFILNIFITIVLIVFAPFIVETVFTKQYSDSITNFRILTVGYLIAGTFRIPSGNVLASMKLVKVNFYNSMITGIVNIVLNIVLITKFGSIGASLSTVSTYILSSIISNVYLRKYVNE</sequence>
<keyword evidence="3 6" id="KW-0812">Transmembrane</keyword>
<evidence type="ECO:0000256" key="5">
    <source>
        <dbReference type="ARBA" id="ARBA00023136"/>
    </source>
</evidence>
<feature type="transmembrane region" description="Helical" evidence="6">
    <location>
        <begin position="259"/>
        <end position="282"/>
    </location>
</feature>
<feature type="transmembrane region" description="Helical" evidence="6">
    <location>
        <begin position="21"/>
        <end position="41"/>
    </location>
</feature>
<organism evidence="7 8">
    <name type="scientific">Clostridium aromativorans</name>
    <dbReference type="NCBI Taxonomy" id="2836848"/>
    <lineage>
        <taxon>Bacteria</taxon>
        <taxon>Bacillati</taxon>
        <taxon>Bacillota</taxon>
        <taxon>Clostridia</taxon>
        <taxon>Eubacteriales</taxon>
        <taxon>Clostridiaceae</taxon>
        <taxon>Clostridium</taxon>
    </lineage>
</organism>
<evidence type="ECO:0000256" key="6">
    <source>
        <dbReference type="SAM" id="Phobius"/>
    </source>
</evidence>
<dbReference type="Pfam" id="PF01943">
    <property type="entry name" value="Polysacc_synt"/>
    <property type="match status" value="1"/>
</dbReference>
<feature type="transmembrane region" description="Helical" evidence="6">
    <location>
        <begin position="366"/>
        <end position="386"/>
    </location>
</feature>
<feature type="transmembrane region" description="Helical" evidence="6">
    <location>
        <begin position="180"/>
        <end position="198"/>
    </location>
</feature>